<dbReference type="OrthoDB" id="151406at2157"/>
<keyword evidence="3" id="KW-1185">Reference proteome</keyword>
<evidence type="ECO:0000313" key="2">
    <source>
        <dbReference type="EMBL" id="AFC99211.1"/>
    </source>
</evidence>
<feature type="transmembrane region" description="Helical" evidence="1">
    <location>
        <begin position="255"/>
        <end position="274"/>
    </location>
</feature>
<keyword evidence="1" id="KW-1133">Transmembrane helix</keyword>
<dbReference type="PANTHER" id="PTHR37305:SF1">
    <property type="entry name" value="MEMBRANE PROTEIN"/>
    <property type="match status" value="1"/>
</dbReference>
<organism evidence="2 3">
    <name type="scientific">Methanocella conradii (strain DSM 24694 / JCM 17849 / CGMCC 1.5162 / HZ254)</name>
    <dbReference type="NCBI Taxonomy" id="1041930"/>
    <lineage>
        <taxon>Archaea</taxon>
        <taxon>Methanobacteriati</taxon>
        <taxon>Methanobacteriota</taxon>
        <taxon>Stenosarchaea group</taxon>
        <taxon>Methanomicrobia</taxon>
        <taxon>Methanocellales</taxon>
        <taxon>Methanocellaceae</taxon>
        <taxon>Methanocella</taxon>
    </lineage>
</organism>
<feature type="transmembrane region" description="Helical" evidence="1">
    <location>
        <begin position="183"/>
        <end position="201"/>
    </location>
</feature>
<gene>
    <name evidence="2" type="ordered locus">Mtc_0444</name>
</gene>
<dbReference type="AlphaFoldDB" id="H8I472"/>
<dbReference type="EMBL" id="CP003243">
    <property type="protein sequence ID" value="AFC99211.1"/>
    <property type="molecule type" value="Genomic_DNA"/>
</dbReference>
<dbReference type="HOGENOM" id="CLU_996080_0_0_2"/>
<dbReference type="Pfam" id="PF12679">
    <property type="entry name" value="ABC2_membrane_2"/>
    <property type="match status" value="1"/>
</dbReference>
<feature type="transmembrane region" description="Helical" evidence="1">
    <location>
        <begin position="156"/>
        <end position="176"/>
    </location>
</feature>
<sequence>MGSMLTIAKKEFTDLLNNRMVLLVLIAFLIYVLSNIYTFYSVLNGWKPGAQPMFHENMGIAADNNVFFTLSFYGTIMGIIIGCSTVSSERIGKALSVLNVKPVYRDAIINGKVLGSLAFLASVILFYIAIFTIGFLLLCGNALAPFLLDYFSRLPFVFLFIMVYTTVFLSISLLISLLVRDQAFAMILSTLAVYISQIMYVDVSYNLGNILPGYGLDRLCISLSHEGTLWLQVQPKFMNTSLGAYDAFLSILPEFIRLLITIVITMALSYIVFVRRDIL</sequence>
<reference evidence="2 3" key="1">
    <citation type="journal article" date="2012" name="J. Bacteriol.">
        <title>Complete genome sequence of a thermophilic methanogen, Methanocella conradii HZ254, isolated from Chinese rice field soil.</title>
        <authorList>
            <person name="Lu Z."/>
            <person name="Lu Y."/>
        </authorList>
    </citation>
    <scope>NUCLEOTIDE SEQUENCE [LARGE SCALE GENOMIC DNA]</scope>
    <source>
        <strain evidence="3">DSM 24694 / JCM 17849 / CGMCC 1.5162 / HZ254</strain>
    </source>
</reference>
<proteinExistence type="predicted"/>
<feature type="transmembrane region" description="Helical" evidence="1">
    <location>
        <begin position="21"/>
        <end position="46"/>
    </location>
</feature>
<feature type="transmembrane region" description="Helical" evidence="1">
    <location>
        <begin position="66"/>
        <end position="86"/>
    </location>
</feature>
<evidence type="ECO:0000313" key="3">
    <source>
        <dbReference type="Proteomes" id="UP000005233"/>
    </source>
</evidence>
<dbReference type="GO" id="GO:0140359">
    <property type="term" value="F:ABC-type transporter activity"/>
    <property type="evidence" value="ECO:0007669"/>
    <property type="project" value="InterPro"/>
</dbReference>
<dbReference type="eggNOG" id="arCOG02436">
    <property type="taxonomic scope" value="Archaea"/>
</dbReference>
<accession>H8I472</accession>
<feature type="transmembrane region" description="Helical" evidence="1">
    <location>
        <begin position="117"/>
        <end position="144"/>
    </location>
</feature>
<dbReference type="Proteomes" id="UP000005233">
    <property type="component" value="Chromosome"/>
</dbReference>
<dbReference type="STRING" id="1041930.Mtc_0444"/>
<dbReference type="PANTHER" id="PTHR37305">
    <property type="entry name" value="INTEGRAL MEMBRANE PROTEIN-RELATED"/>
    <property type="match status" value="1"/>
</dbReference>
<protein>
    <submittedName>
        <fullName evidence="2">ABC-type transport system involved in multi-copper enzyme maturation, permease component</fullName>
    </submittedName>
</protein>
<evidence type="ECO:0000256" key="1">
    <source>
        <dbReference type="SAM" id="Phobius"/>
    </source>
</evidence>
<name>H8I472_METCZ</name>
<keyword evidence="1" id="KW-0812">Transmembrane</keyword>
<dbReference type="KEGG" id="mez:Mtc_0444"/>
<dbReference type="GO" id="GO:0005886">
    <property type="term" value="C:plasma membrane"/>
    <property type="evidence" value="ECO:0007669"/>
    <property type="project" value="UniProtKB-SubCell"/>
</dbReference>
<keyword evidence="1" id="KW-0472">Membrane</keyword>